<dbReference type="SFLD" id="SFLDG00358">
    <property type="entry name" value="Main_(cytGST)"/>
    <property type="match status" value="1"/>
</dbReference>
<organism evidence="5 6">
    <name type="scientific">Nesidiocoris tenuis</name>
    <dbReference type="NCBI Taxonomy" id="355587"/>
    <lineage>
        <taxon>Eukaryota</taxon>
        <taxon>Metazoa</taxon>
        <taxon>Ecdysozoa</taxon>
        <taxon>Arthropoda</taxon>
        <taxon>Hexapoda</taxon>
        <taxon>Insecta</taxon>
        <taxon>Pterygota</taxon>
        <taxon>Neoptera</taxon>
        <taxon>Paraneoptera</taxon>
        <taxon>Hemiptera</taxon>
        <taxon>Heteroptera</taxon>
        <taxon>Panheteroptera</taxon>
        <taxon>Cimicomorpha</taxon>
        <taxon>Miridae</taxon>
        <taxon>Dicyphina</taxon>
        <taxon>Nesidiocoris</taxon>
    </lineage>
</organism>
<reference evidence="5 6" key="1">
    <citation type="submission" date="2023-09" db="EMBL/GenBank/DDBJ databases">
        <title>Nesidiocoris tenuis whole genome shotgun sequence.</title>
        <authorList>
            <person name="Shibata T."/>
            <person name="Shimoda M."/>
            <person name="Kobayashi T."/>
            <person name="Uehara T."/>
        </authorList>
    </citation>
    <scope>NUCLEOTIDE SEQUENCE [LARGE SCALE GENOMIC DNA]</scope>
    <source>
        <strain evidence="5 6">Japan</strain>
    </source>
</reference>
<dbReference type="Pfam" id="PF13417">
    <property type="entry name" value="GST_N_3"/>
    <property type="match status" value="1"/>
</dbReference>
<feature type="signal peptide" evidence="2">
    <location>
        <begin position="1"/>
        <end position="20"/>
    </location>
</feature>
<dbReference type="PROSITE" id="PS50404">
    <property type="entry name" value="GST_NTER"/>
    <property type="match status" value="1"/>
</dbReference>
<feature type="domain" description="GST N-terminal" evidence="3">
    <location>
        <begin position="21"/>
        <end position="102"/>
    </location>
</feature>
<dbReference type="InterPro" id="IPR004046">
    <property type="entry name" value="GST_C"/>
</dbReference>
<dbReference type="Pfam" id="PF00043">
    <property type="entry name" value="GST_C"/>
    <property type="match status" value="1"/>
</dbReference>
<feature type="domain" description="GST C-terminal" evidence="4">
    <location>
        <begin position="108"/>
        <end position="233"/>
    </location>
</feature>
<protein>
    <submittedName>
        <fullName evidence="5">Glutathione S-transferase</fullName>
    </submittedName>
</protein>
<comment type="subunit">
    <text evidence="1">Homodimer.</text>
</comment>
<evidence type="ECO:0000259" key="4">
    <source>
        <dbReference type="PROSITE" id="PS50405"/>
    </source>
</evidence>
<keyword evidence="2" id="KW-0732">Signal</keyword>
<sequence length="235" mass="26163">MATVLEVLVALSCFVLGSQAAKPDLYYFPASPPSRTVMMTAKVLGADLNIKILNILKKEQMTPEFIKVNPQHTVPTLDDNGFVISESRAIAAYLADSSPNGEKIYPKDIKKRARVEEMLYFDIGRLYSNFAATYKPVIFEGQGIDGNRLKAMDESMAMLEEYLTRNEWAAGDKMTIADLSLHSTVSTSQAVGYDTTKFPKINNWMERTKAAIPDYQIANQEGLDMWKQMTAAAKG</sequence>
<dbReference type="CDD" id="cd03177">
    <property type="entry name" value="GST_C_Delta_Epsilon"/>
    <property type="match status" value="1"/>
</dbReference>
<dbReference type="Gene3D" id="3.40.30.10">
    <property type="entry name" value="Glutaredoxin"/>
    <property type="match status" value="1"/>
</dbReference>
<gene>
    <name evidence="5" type="ORF">NTJ_07237</name>
</gene>
<evidence type="ECO:0000256" key="1">
    <source>
        <dbReference type="ARBA" id="ARBA00011738"/>
    </source>
</evidence>
<dbReference type="SFLD" id="SFLDG01153">
    <property type="entry name" value="Main.4:_Theta-like"/>
    <property type="match status" value="1"/>
</dbReference>
<evidence type="ECO:0000313" key="5">
    <source>
        <dbReference type="EMBL" id="BES94428.1"/>
    </source>
</evidence>
<dbReference type="CDD" id="cd03045">
    <property type="entry name" value="GST_N_Delta_Epsilon"/>
    <property type="match status" value="1"/>
</dbReference>
<name>A0ABN7AQV1_9HEMI</name>
<dbReference type="PROSITE" id="PS50405">
    <property type="entry name" value="GST_CTER"/>
    <property type="match status" value="1"/>
</dbReference>
<dbReference type="Gene3D" id="1.20.1050.10">
    <property type="match status" value="1"/>
</dbReference>
<dbReference type="SFLD" id="SFLDS00019">
    <property type="entry name" value="Glutathione_Transferase_(cytos"/>
    <property type="match status" value="1"/>
</dbReference>
<proteinExistence type="predicted"/>
<dbReference type="PANTHER" id="PTHR43969">
    <property type="entry name" value="GLUTATHIONE S TRANSFERASE D10, ISOFORM A-RELATED"/>
    <property type="match status" value="1"/>
</dbReference>
<dbReference type="SUPFAM" id="SSF47616">
    <property type="entry name" value="GST C-terminal domain-like"/>
    <property type="match status" value="1"/>
</dbReference>
<dbReference type="InterPro" id="IPR040079">
    <property type="entry name" value="Glutathione_S-Trfase"/>
</dbReference>
<dbReference type="InterPro" id="IPR036249">
    <property type="entry name" value="Thioredoxin-like_sf"/>
</dbReference>
<dbReference type="InterPro" id="IPR036282">
    <property type="entry name" value="Glutathione-S-Trfase_C_sf"/>
</dbReference>
<dbReference type="Proteomes" id="UP001307889">
    <property type="component" value="Chromosome 5"/>
</dbReference>
<evidence type="ECO:0000259" key="3">
    <source>
        <dbReference type="PROSITE" id="PS50404"/>
    </source>
</evidence>
<evidence type="ECO:0000256" key="2">
    <source>
        <dbReference type="SAM" id="SignalP"/>
    </source>
</evidence>
<dbReference type="InterPro" id="IPR004045">
    <property type="entry name" value="Glutathione_S-Trfase_N"/>
</dbReference>
<dbReference type="SUPFAM" id="SSF52833">
    <property type="entry name" value="Thioredoxin-like"/>
    <property type="match status" value="1"/>
</dbReference>
<evidence type="ECO:0000313" key="6">
    <source>
        <dbReference type="Proteomes" id="UP001307889"/>
    </source>
</evidence>
<dbReference type="InterPro" id="IPR010987">
    <property type="entry name" value="Glutathione-S-Trfase_C-like"/>
</dbReference>
<dbReference type="PANTHER" id="PTHR43969:SF9">
    <property type="entry name" value="GLUTATHIONE S TRANSFERASE D10, ISOFORM A-RELATED"/>
    <property type="match status" value="1"/>
</dbReference>
<dbReference type="EMBL" id="AP028913">
    <property type="protein sequence ID" value="BES94428.1"/>
    <property type="molecule type" value="Genomic_DNA"/>
</dbReference>
<accession>A0ABN7AQV1</accession>
<keyword evidence="6" id="KW-1185">Reference proteome</keyword>
<feature type="chain" id="PRO_5045626802" evidence="2">
    <location>
        <begin position="21"/>
        <end position="235"/>
    </location>
</feature>